<dbReference type="Gene3D" id="3.40.50.2300">
    <property type="match status" value="1"/>
</dbReference>
<dbReference type="SUPFAM" id="SSF52172">
    <property type="entry name" value="CheY-like"/>
    <property type="match status" value="1"/>
</dbReference>
<organism evidence="2 3">
    <name type="scientific">Candidatus Nitrosotenuis cloacae</name>
    <dbReference type="NCBI Taxonomy" id="1603555"/>
    <lineage>
        <taxon>Archaea</taxon>
        <taxon>Nitrososphaerota</taxon>
        <taxon>Candidatus Nitrosotenuis</taxon>
    </lineage>
</organism>
<gene>
    <name evidence="2" type="ORF">SU86_000960</name>
</gene>
<dbReference type="InterPro" id="IPR040572">
    <property type="entry name" value="TackOD1"/>
</dbReference>
<evidence type="ECO:0000259" key="1">
    <source>
        <dbReference type="PROSITE" id="PS50110"/>
    </source>
</evidence>
<dbReference type="Proteomes" id="UP000266745">
    <property type="component" value="Chromosome"/>
</dbReference>
<dbReference type="AlphaFoldDB" id="A0A3G1AZ69"/>
<dbReference type="KEGG" id="tah:SU86_000960"/>
<dbReference type="InterPro" id="IPR052048">
    <property type="entry name" value="ST_Response_Regulator"/>
</dbReference>
<reference evidence="2 3" key="1">
    <citation type="journal article" date="2016" name="Sci. Rep.">
        <title>A novel ammonia-oxidizing archaeon from wastewater treatment plant: Its enrichment, physiological and genomic characteristics.</title>
        <authorList>
            <person name="Li Y."/>
            <person name="Ding K."/>
            <person name="Wen X."/>
            <person name="Zhang B."/>
            <person name="Shen B."/>
            <person name="Yang Y."/>
        </authorList>
    </citation>
    <scope>NUCLEOTIDE SEQUENCE [LARGE SCALE GENOMIC DNA]</scope>
    <source>
        <strain evidence="2 3">SAT1</strain>
    </source>
</reference>
<dbReference type="Pfam" id="PF18551">
    <property type="entry name" value="TackOD1"/>
    <property type="match status" value="1"/>
</dbReference>
<dbReference type="EMBL" id="CP011097">
    <property type="protein sequence ID" value="AJZ75190.1"/>
    <property type="molecule type" value="Genomic_DNA"/>
</dbReference>
<dbReference type="InterPro" id="IPR001789">
    <property type="entry name" value="Sig_transdc_resp-reg_receiver"/>
</dbReference>
<proteinExistence type="predicted"/>
<accession>A0A3G1AZ69</accession>
<dbReference type="CDD" id="cd00156">
    <property type="entry name" value="REC"/>
    <property type="match status" value="1"/>
</dbReference>
<protein>
    <recommendedName>
        <fullName evidence="1">Response regulatory domain-containing protein</fullName>
    </recommendedName>
</protein>
<dbReference type="Pfam" id="PF00072">
    <property type="entry name" value="Response_reg"/>
    <property type="match status" value="1"/>
</dbReference>
<dbReference type="InterPro" id="IPR011006">
    <property type="entry name" value="CheY-like_superfamily"/>
</dbReference>
<evidence type="ECO:0000313" key="2">
    <source>
        <dbReference type="EMBL" id="AJZ75190.1"/>
    </source>
</evidence>
<feature type="domain" description="Response regulatory" evidence="1">
    <location>
        <begin position="14"/>
        <end position="134"/>
    </location>
</feature>
<dbReference type="PANTHER" id="PTHR43228:SF1">
    <property type="entry name" value="TWO-COMPONENT RESPONSE REGULATOR ARR22"/>
    <property type="match status" value="1"/>
</dbReference>
<sequence length="309" mass="35366">MQKHQTLSSIEEKDVLIIEDSPAVGILLKEFLNKLGLKRIHHCQNGKTGIESFKELVEAGKVPLVFLDYNLPDMTGYSIMTQMLTLRPDVKVIIETAREKSEDSIKDVIAQGAYQYLPKPIRLENIRQIIETLKTEETQGLDENSEQMLENLMTNSTQISLLRIQQQLGKEELEIIPQIKRLVSNKKAIQIDDIKEIACPRCSSVRVAQTFHCPKCKGTNFKQEKIIEHYKCGNVTSAASYIEDKCPKCHQDIKVFGVDYRVQENMYTCNDCAEVFGEILLDYLCLRCNDKFKLENAKLLTSKGFSWLK</sequence>
<dbReference type="PROSITE" id="PS50110">
    <property type="entry name" value="RESPONSE_REGULATORY"/>
    <property type="match status" value="1"/>
</dbReference>
<dbReference type="PANTHER" id="PTHR43228">
    <property type="entry name" value="TWO-COMPONENT RESPONSE REGULATOR"/>
    <property type="match status" value="1"/>
</dbReference>
<name>A0A3G1AZ69_9ARCH</name>
<dbReference type="GO" id="GO:0000160">
    <property type="term" value="P:phosphorelay signal transduction system"/>
    <property type="evidence" value="ECO:0007669"/>
    <property type="project" value="InterPro"/>
</dbReference>
<dbReference type="STRING" id="1603555.SU86_000960"/>
<evidence type="ECO:0000313" key="3">
    <source>
        <dbReference type="Proteomes" id="UP000266745"/>
    </source>
</evidence>
<dbReference type="SMART" id="SM00448">
    <property type="entry name" value="REC"/>
    <property type="match status" value="1"/>
</dbReference>
<keyword evidence="3" id="KW-1185">Reference proteome</keyword>